<dbReference type="PANTHER" id="PTHR32054:SF4">
    <property type="entry name" value="OS07G0677900 PROTEIN"/>
    <property type="match status" value="1"/>
</dbReference>
<reference evidence="5 6" key="1">
    <citation type="journal article" date="2019" name="Sci. Rep.">
        <title>A high-quality genome of Eragrostis curvula grass provides insights into Poaceae evolution and supports new strategies to enhance forage quality.</title>
        <authorList>
            <person name="Carballo J."/>
            <person name="Santos B.A.C.M."/>
            <person name="Zappacosta D."/>
            <person name="Garbus I."/>
            <person name="Selva J.P."/>
            <person name="Gallo C.A."/>
            <person name="Diaz A."/>
            <person name="Albertini E."/>
            <person name="Caccamo M."/>
            <person name="Echenique V."/>
        </authorList>
    </citation>
    <scope>NUCLEOTIDE SEQUENCE [LARGE SCALE GENOMIC DNA]</scope>
    <source>
        <strain evidence="6">cv. Victoria</strain>
        <tissue evidence="5">Leaf</tissue>
    </source>
</reference>
<evidence type="ECO:0000256" key="1">
    <source>
        <dbReference type="ARBA" id="ARBA00005485"/>
    </source>
</evidence>
<protein>
    <recommendedName>
        <fullName evidence="7">WEB family protein</fullName>
    </recommendedName>
</protein>
<proteinExistence type="inferred from homology"/>
<dbReference type="GO" id="GO:0005829">
    <property type="term" value="C:cytosol"/>
    <property type="evidence" value="ECO:0007669"/>
    <property type="project" value="TreeGrafter"/>
</dbReference>
<evidence type="ECO:0000313" key="6">
    <source>
        <dbReference type="Proteomes" id="UP000324897"/>
    </source>
</evidence>
<dbReference type="Gramene" id="TVU37245">
    <property type="protein sequence ID" value="TVU37245"/>
    <property type="gene ID" value="EJB05_10548"/>
</dbReference>
<dbReference type="EMBL" id="RWGY01000007">
    <property type="protein sequence ID" value="TVU37245.1"/>
    <property type="molecule type" value="Genomic_DNA"/>
</dbReference>
<dbReference type="GO" id="GO:0009903">
    <property type="term" value="P:chloroplast avoidance movement"/>
    <property type="evidence" value="ECO:0007669"/>
    <property type="project" value="TreeGrafter"/>
</dbReference>
<comment type="similarity">
    <text evidence="1">Belongs to the WEB family.</text>
</comment>
<evidence type="ECO:0000256" key="3">
    <source>
        <dbReference type="SAM" id="Coils"/>
    </source>
</evidence>
<feature type="compositionally biased region" description="Basic and acidic residues" evidence="4">
    <location>
        <begin position="127"/>
        <end position="137"/>
    </location>
</feature>
<dbReference type="AlphaFoldDB" id="A0A5J9VP49"/>
<feature type="region of interest" description="Disordered" evidence="4">
    <location>
        <begin position="122"/>
        <end position="150"/>
    </location>
</feature>
<dbReference type="InterPro" id="IPR008545">
    <property type="entry name" value="Web"/>
</dbReference>
<name>A0A5J9VP49_9POAL</name>
<sequence length="577" mass="63094">MNGDGETRDQAPPGAGGGRAEVDTSAPFRSVREAVDHFGGSAAWSSQLIRRMFAPPKKGEGTEESTNLEEQTAQLEKELSVKEKETLDVLKELESTKQVIADLKLKIQSEETATLSVCEGTAQAEAPIEKPEEKQSENAEVPIAEPEEMQTENAGTPIAEPEQRQAENAETPIAGTDVNMGGLDKQLQQTPGSSVLKGLEQAKANLNRTTSDLAAIRVSVESLRNDIAKEKVLVERCREKVCSSTTLISSLENELDQTKQKLQTLRDLQKRREDPSDIFIEIKKMTSELEQLRNTANESKAEAIMLAAEIEQTKASIGTAEVRCLAAKKIEEAARAAEALALAEIKILLSNEASGEDLQSMDGVSLSVEEFSELAAKAQEADESLRKKVAAAMERVDEANQSESDSLMKLEEAKSQVDECKKALQEALTRVDAAKQGKIAIEETLRRCRSASGHKRRSLHEPRKFKNAAHRCKDFHSMDIADASKGSLKQTLSIGQILSMKLMGPDGYDKSVSDDTSETCNVSLGQILNRRRAVVYSSDTTAHKKLSGKRKKFAFTGLSVFLVKQAKSKKKKGSHQN</sequence>
<evidence type="ECO:0000313" key="5">
    <source>
        <dbReference type="EMBL" id="TVU37245.1"/>
    </source>
</evidence>
<dbReference type="Pfam" id="PF05701">
    <property type="entry name" value="WEMBL"/>
    <property type="match status" value="2"/>
</dbReference>
<keyword evidence="6" id="KW-1185">Reference proteome</keyword>
<organism evidence="5 6">
    <name type="scientific">Eragrostis curvula</name>
    <name type="common">weeping love grass</name>
    <dbReference type="NCBI Taxonomy" id="38414"/>
    <lineage>
        <taxon>Eukaryota</taxon>
        <taxon>Viridiplantae</taxon>
        <taxon>Streptophyta</taxon>
        <taxon>Embryophyta</taxon>
        <taxon>Tracheophyta</taxon>
        <taxon>Spermatophyta</taxon>
        <taxon>Magnoliopsida</taxon>
        <taxon>Liliopsida</taxon>
        <taxon>Poales</taxon>
        <taxon>Poaceae</taxon>
        <taxon>PACMAD clade</taxon>
        <taxon>Chloridoideae</taxon>
        <taxon>Eragrostideae</taxon>
        <taxon>Eragrostidinae</taxon>
        <taxon>Eragrostis</taxon>
    </lineage>
</organism>
<dbReference type="OrthoDB" id="649232at2759"/>
<dbReference type="PANTHER" id="PTHR32054">
    <property type="entry name" value="HEAVY CHAIN, PUTATIVE, EXPRESSED-RELATED-RELATED"/>
    <property type="match status" value="1"/>
</dbReference>
<dbReference type="Proteomes" id="UP000324897">
    <property type="component" value="Chromosome 4"/>
</dbReference>
<feature type="region of interest" description="Disordered" evidence="4">
    <location>
        <begin position="53"/>
        <end position="79"/>
    </location>
</feature>
<feature type="region of interest" description="Disordered" evidence="4">
    <location>
        <begin position="1"/>
        <end position="28"/>
    </location>
</feature>
<feature type="non-terminal residue" evidence="5">
    <location>
        <position position="1"/>
    </location>
</feature>
<keyword evidence="2 3" id="KW-0175">Coiled coil</keyword>
<comment type="caution">
    <text evidence="5">The sequence shown here is derived from an EMBL/GenBank/DDBJ whole genome shotgun (WGS) entry which is preliminary data.</text>
</comment>
<gene>
    <name evidence="5" type="ORF">EJB05_10548</name>
</gene>
<dbReference type="FunFam" id="1.10.287.1490:FF:000027">
    <property type="entry name" value="Myosin heavy chain-like"/>
    <property type="match status" value="1"/>
</dbReference>
<accession>A0A5J9VP49</accession>
<evidence type="ECO:0000256" key="2">
    <source>
        <dbReference type="ARBA" id="ARBA00023054"/>
    </source>
</evidence>
<feature type="coiled-coil region" evidence="3">
    <location>
        <begin position="220"/>
        <end position="309"/>
    </location>
</feature>
<feature type="coiled-coil region" evidence="3">
    <location>
        <begin position="375"/>
        <end position="430"/>
    </location>
</feature>
<dbReference type="GO" id="GO:0009904">
    <property type="term" value="P:chloroplast accumulation movement"/>
    <property type="evidence" value="ECO:0007669"/>
    <property type="project" value="TreeGrafter"/>
</dbReference>
<evidence type="ECO:0000256" key="4">
    <source>
        <dbReference type="SAM" id="MobiDB-lite"/>
    </source>
</evidence>
<evidence type="ECO:0008006" key="7">
    <source>
        <dbReference type="Google" id="ProtNLM"/>
    </source>
</evidence>